<dbReference type="SUPFAM" id="SSF52540">
    <property type="entry name" value="P-loop containing nucleoside triphosphate hydrolases"/>
    <property type="match status" value="1"/>
</dbReference>
<organism evidence="1 2">
    <name type="scientific">Allostreptomyces psammosilenae</name>
    <dbReference type="NCBI Taxonomy" id="1892865"/>
    <lineage>
        <taxon>Bacteria</taxon>
        <taxon>Bacillati</taxon>
        <taxon>Actinomycetota</taxon>
        <taxon>Actinomycetes</taxon>
        <taxon>Kitasatosporales</taxon>
        <taxon>Streptomycetaceae</taxon>
        <taxon>Allostreptomyces</taxon>
    </lineage>
</organism>
<accession>A0A852ZXE8</accession>
<dbReference type="Gene3D" id="3.40.50.300">
    <property type="entry name" value="P-loop containing nucleotide triphosphate hydrolases"/>
    <property type="match status" value="1"/>
</dbReference>
<proteinExistence type="predicted"/>
<dbReference type="Proteomes" id="UP000567795">
    <property type="component" value="Unassembled WGS sequence"/>
</dbReference>
<dbReference type="EMBL" id="JACBZD010000001">
    <property type="protein sequence ID" value="NYI06869.1"/>
    <property type="molecule type" value="Genomic_DNA"/>
</dbReference>
<sequence>MRARPVTPDVLTSEIADRIADAAKDAAEAARPAPTRLRVAVDGAPAARPSDLAAALVEPLRLRGHAVLRVSAGDFLRQASLRLEFGREDPDEFHDAWFDYPGLTREVLAPLRAGGSGRVLPTLWDPVTDRATRAEYVTVPPGGVLLLDGPLLLGRGLELDFAVHLWLSPAALQRRTADAERWTLPAYARYEEETGPARLADIAVRMDHPDRPALIDDFDN</sequence>
<dbReference type="AlphaFoldDB" id="A0A852ZXE8"/>
<evidence type="ECO:0000313" key="2">
    <source>
        <dbReference type="Proteomes" id="UP000567795"/>
    </source>
</evidence>
<name>A0A852ZXE8_9ACTN</name>
<protein>
    <recommendedName>
        <fullName evidence="3">Uridine kinase</fullName>
    </recommendedName>
</protein>
<dbReference type="InterPro" id="IPR027417">
    <property type="entry name" value="P-loop_NTPase"/>
</dbReference>
<reference evidence="1 2" key="1">
    <citation type="submission" date="2020-07" db="EMBL/GenBank/DDBJ databases">
        <title>Sequencing the genomes of 1000 actinobacteria strains.</title>
        <authorList>
            <person name="Klenk H.-P."/>
        </authorList>
    </citation>
    <scope>NUCLEOTIDE SEQUENCE [LARGE SCALE GENOMIC DNA]</scope>
    <source>
        <strain evidence="1 2">DSM 42178</strain>
    </source>
</reference>
<evidence type="ECO:0008006" key="3">
    <source>
        <dbReference type="Google" id="ProtNLM"/>
    </source>
</evidence>
<comment type="caution">
    <text evidence="1">The sequence shown here is derived from an EMBL/GenBank/DDBJ whole genome shotgun (WGS) entry which is preliminary data.</text>
</comment>
<gene>
    <name evidence="1" type="ORF">FHU37_003812</name>
</gene>
<dbReference type="RefSeq" id="WP_179815383.1">
    <property type="nucleotide sequence ID" value="NZ_JACBZD010000001.1"/>
</dbReference>
<evidence type="ECO:0000313" key="1">
    <source>
        <dbReference type="EMBL" id="NYI06869.1"/>
    </source>
</evidence>
<keyword evidence="2" id="KW-1185">Reference proteome</keyword>